<dbReference type="GO" id="GO:0003676">
    <property type="term" value="F:nucleic acid binding"/>
    <property type="evidence" value="ECO:0007669"/>
    <property type="project" value="InterPro"/>
</dbReference>
<dbReference type="AlphaFoldDB" id="A0A0V1BPX1"/>
<protein>
    <recommendedName>
        <fullName evidence="4">Retrovirus-related Pol polyprotein from transposon</fullName>
    </recommendedName>
</protein>
<dbReference type="Gene3D" id="3.30.420.10">
    <property type="entry name" value="Ribonuclease H-like superfamily/Ribonuclease H"/>
    <property type="match status" value="1"/>
</dbReference>
<dbReference type="SUPFAM" id="SSF50630">
    <property type="entry name" value="Acid proteases"/>
    <property type="match status" value="1"/>
</dbReference>
<name>A0A0V1BPX1_TRISP</name>
<organism evidence="2 3">
    <name type="scientific">Trichinella spiralis</name>
    <name type="common">Trichina worm</name>
    <dbReference type="NCBI Taxonomy" id="6334"/>
    <lineage>
        <taxon>Eukaryota</taxon>
        <taxon>Metazoa</taxon>
        <taxon>Ecdysozoa</taxon>
        <taxon>Nematoda</taxon>
        <taxon>Enoplea</taxon>
        <taxon>Dorylaimia</taxon>
        <taxon>Trichinellida</taxon>
        <taxon>Trichinellidae</taxon>
        <taxon>Trichinella</taxon>
    </lineage>
</organism>
<comment type="caution">
    <text evidence="2">The sequence shown here is derived from an EMBL/GenBank/DDBJ whole genome shotgun (WGS) entry which is preliminary data.</text>
</comment>
<dbReference type="OrthoDB" id="7553636at2759"/>
<dbReference type="EMBL" id="JYDH01000021">
    <property type="protein sequence ID" value="KRY39005.1"/>
    <property type="molecule type" value="Genomic_DNA"/>
</dbReference>
<accession>A0A0V1BPX1</accession>
<sequence length="706" mass="78475">MTEAVRRELFPPGSTRDSSWQELKRRLLTSYGLSESLIRLEMRFSGLRSERISLSETSHAKWPKWDAEPGSHRFIIGLASKELHQELCLRELAALTKTRQLAERVTEIEEGWRRTVDDAASGNGRLTCNPHGGQWSASSKVNGLEISLLLDCGAVVSIVPLSTWHKSTNGSYALSKGSILLCEGRKVRLCSQGMWSLQIRNWRGRIYVAVVESLVVPGILGTNFFNQFVKVIDWQAREMTMTDGSRVRIVREPAQAARPSIECAWITPGPWEVPLEETVREGPETNNGDLEEWGRSLVDGAECSPRVSRYAIRLVQPPANVPVPDGDRSERSDLEDLRRLVGQHHRLRHTVTQHGIGTDLEGPGDPGRHPQPPIGGPPGCNEDAGKGTPAISLASATGRRRGLVQGMPDVRCTGGPDKEAPGPYASPSGRLPYPTGGYGHSGAPGRNAEREPVHLSGMRLLLEVAEGVCAAKRGAAYRGYGADLLAKASIDHPDDWDAHLDGVLLAYQSSVHHTAGATPSQIVFSRELRLPIDLVYGLLRDMPEQSVGEYTQRLRQDLERLYETVRGRAGREQGRQKFWRDQKAHGPVYKPGDRVWMQVPTKTELGAYWDSPTYRVEKKGGGRQRLVVHFDCLNVYHDRQQDAETWGVGRKKRSTLHTLTTLHTTSEVEYGSTGVLVRVVVVWSKKLAVTHRWRSLLAVANKNYTY</sequence>
<evidence type="ECO:0008006" key="4">
    <source>
        <dbReference type="Google" id="ProtNLM"/>
    </source>
</evidence>
<dbReference type="PANTHER" id="PTHR37984:SF15">
    <property type="entry name" value="INTEGRASE CATALYTIC DOMAIN-CONTAINING PROTEIN"/>
    <property type="match status" value="1"/>
</dbReference>
<proteinExistence type="predicted"/>
<evidence type="ECO:0000313" key="3">
    <source>
        <dbReference type="Proteomes" id="UP000054776"/>
    </source>
</evidence>
<dbReference type="Proteomes" id="UP000054776">
    <property type="component" value="Unassembled WGS sequence"/>
</dbReference>
<dbReference type="InParanoid" id="A0A0V1BPX1"/>
<dbReference type="InterPro" id="IPR021109">
    <property type="entry name" value="Peptidase_aspartic_dom_sf"/>
</dbReference>
<evidence type="ECO:0000256" key="1">
    <source>
        <dbReference type="SAM" id="MobiDB-lite"/>
    </source>
</evidence>
<dbReference type="PANTHER" id="PTHR37984">
    <property type="entry name" value="PROTEIN CBG26694"/>
    <property type="match status" value="1"/>
</dbReference>
<feature type="region of interest" description="Disordered" evidence="1">
    <location>
        <begin position="352"/>
        <end position="446"/>
    </location>
</feature>
<dbReference type="InterPro" id="IPR050951">
    <property type="entry name" value="Retrovirus_Pol_polyprotein"/>
</dbReference>
<dbReference type="InterPro" id="IPR036397">
    <property type="entry name" value="RNaseH_sf"/>
</dbReference>
<reference evidence="2 3" key="1">
    <citation type="submission" date="2015-01" db="EMBL/GenBank/DDBJ databases">
        <title>Evolution of Trichinella species and genotypes.</title>
        <authorList>
            <person name="Korhonen P.K."/>
            <person name="Edoardo P."/>
            <person name="Giuseppe L.R."/>
            <person name="Gasser R.B."/>
        </authorList>
    </citation>
    <scope>NUCLEOTIDE SEQUENCE [LARGE SCALE GENOMIC DNA]</scope>
    <source>
        <strain evidence="2">ISS3</strain>
    </source>
</reference>
<evidence type="ECO:0000313" key="2">
    <source>
        <dbReference type="EMBL" id="KRY39005.1"/>
    </source>
</evidence>
<keyword evidence="3" id="KW-1185">Reference proteome</keyword>
<gene>
    <name evidence="2" type="ORF">T01_9628</name>
</gene>
<dbReference type="Gene3D" id="2.40.70.10">
    <property type="entry name" value="Acid Proteases"/>
    <property type="match status" value="1"/>
</dbReference>